<evidence type="ECO:0000256" key="1">
    <source>
        <dbReference type="SAM" id="MobiDB-lite"/>
    </source>
</evidence>
<gene>
    <name evidence="3" type="ORF">B0T20DRAFT_423422</name>
</gene>
<reference evidence="3" key="1">
    <citation type="journal article" date="2023" name="Mol. Phylogenet. Evol.">
        <title>Genome-scale phylogeny and comparative genomics of the fungal order Sordariales.</title>
        <authorList>
            <person name="Hensen N."/>
            <person name="Bonometti L."/>
            <person name="Westerberg I."/>
            <person name="Brannstrom I.O."/>
            <person name="Guillou S."/>
            <person name="Cros-Aarteil S."/>
            <person name="Calhoun S."/>
            <person name="Haridas S."/>
            <person name="Kuo A."/>
            <person name="Mondo S."/>
            <person name="Pangilinan J."/>
            <person name="Riley R."/>
            <person name="LaButti K."/>
            <person name="Andreopoulos B."/>
            <person name="Lipzen A."/>
            <person name="Chen C."/>
            <person name="Yan M."/>
            <person name="Daum C."/>
            <person name="Ng V."/>
            <person name="Clum A."/>
            <person name="Steindorff A."/>
            <person name="Ohm R.A."/>
            <person name="Martin F."/>
            <person name="Silar P."/>
            <person name="Natvig D.O."/>
            <person name="Lalanne C."/>
            <person name="Gautier V."/>
            <person name="Ament-Velasquez S.L."/>
            <person name="Kruys A."/>
            <person name="Hutchinson M.I."/>
            <person name="Powell A.J."/>
            <person name="Barry K."/>
            <person name="Miller A.N."/>
            <person name="Grigoriev I.V."/>
            <person name="Debuchy R."/>
            <person name="Gladieux P."/>
            <person name="Hiltunen Thoren M."/>
            <person name="Johannesson H."/>
        </authorList>
    </citation>
    <scope>NUCLEOTIDE SEQUENCE</scope>
    <source>
        <strain evidence="3">FGSC 1904</strain>
    </source>
</reference>
<feature type="signal peptide" evidence="2">
    <location>
        <begin position="1"/>
        <end position="19"/>
    </location>
</feature>
<accession>A0AAE0P1J8</accession>
<feature type="region of interest" description="Disordered" evidence="1">
    <location>
        <begin position="30"/>
        <end position="49"/>
    </location>
</feature>
<proteinExistence type="predicted"/>
<evidence type="ECO:0000313" key="3">
    <source>
        <dbReference type="EMBL" id="KAK3391335.1"/>
    </source>
</evidence>
<evidence type="ECO:0000256" key="2">
    <source>
        <dbReference type="SAM" id="SignalP"/>
    </source>
</evidence>
<feature type="chain" id="PRO_5041926226" description="Infection structure specific protein" evidence="2">
    <location>
        <begin position="20"/>
        <end position="306"/>
    </location>
</feature>
<evidence type="ECO:0000313" key="4">
    <source>
        <dbReference type="Proteomes" id="UP001281003"/>
    </source>
</evidence>
<organism evidence="3 4">
    <name type="scientific">Sordaria brevicollis</name>
    <dbReference type="NCBI Taxonomy" id="83679"/>
    <lineage>
        <taxon>Eukaryota</taxon>
        <taxon>Fungi</taxon>
        <taxon>Dikarya</taxon>
        <taxon>Ascomycota</taxon>
        <taxon>Pezizomycotina</taxon>
        <taxon>Sordariomycetes</taxon>
        <taxon>Sordariomycetidae</taxon>
        <taxon>Sordariales</taxon>
        <taxon>Sordariaceae</taxon>
        <taxon>Sordaria</taxon>
    </lineage>
</organism>
<sequence>MQLKTLTTLAAVTTVSALAAPPAQHQAIAALPPAPTPAPAFPGSLRSDPRPRVVQQIKQLKRDDDDMDEPIYLDLGSDDYSEPPEYFPAGLPTSLRPLYTSCLNDFGHYMLRQPSPSGKLLDYLETALYGDMDLVFSTSEDAFKVMCGTFTSPLTPPASLASTFSAYMTESASYLSAHSSEMSSLASACKPIHQDAVISMFMPHKNYEECTSVAYNYMVAYASQACVENEEDCTLTNDWPPMTTGYNMGATTTAASAGAGPTTGAAASGSAAAAASSTTASGGAAPKQTFAAAAVLGGLVAAVAAL</sequence>
<comment type="caution">
    <text evidence="3">The sequence shown here is derived from an EMBL/GenBank/DDBJ whole genome shotgun (WGS) entry which is preliminary data.</text>
</comment>
<protein>
    <recommendedName>
        <fullName evidence="5">Infection structure specific protein</fullName>
    </recommendedName>
</protein>
<keyword evidence="4" id="KW-1185">Reference proteome</keyword>
<name>A0AAE0P1J8_SORBR</name>
<reference evidence="3" key="2">
    <citation type="submission" date="2023-07" db="EMBL/GenBank/DDBJ databases">
        <authorList>
            <consortium name="Lawrence Berkeley National Laboratory"/>
            <person name="Haridas S."/>
            <person name="Hensen N."/>
            <person name="Bonometti L."/>
            <person name="Westerberg I."/>
            <person name="Brannstrom I.O."/>
            <person name="Guillou S."/>
            <person name="Cros-Aarteil S."/>
            <person name="Calhoun S."/>
            <person name="Kuo A."/>
            <person name="Mondo S."/>
            <person name="Pangilinan J."/>
            <person name="Riley R."/>
            <person name="LaButti K."/>
            <person name="Andreopoulos B."/>
            <person name="Lipzen A."/>
            <person name="Chen C."/>
            <person name="Yanf M."/>
            <person name="Daum C."/>
            <person name="Ng V."/>
            <person name="Clum A."/>
            <person name="Steindorff A."/>
            <person name="Ohm R."/>
            <person name="Martin F."/>
            <person name="Silar P."/>
            <person name="Natvig D."/>
            <person name="Lalanne C."/>
            <person name="Gautier V."/>
            <person name="Ament-velasquez S.L."/>
            <person name="Kruys A."/>
            <person name="Hutchinson M.I."/>
            <person name="Powell A.J."/>
            <person name="Barry K."/>
            <person name="Miller A.N."/>
            <person name="Grigoriev I.V."/>
            <person name="Debuchy R."/>
            <person name="Gladieux P."/>
            <person name="Thoren M.H."/>
            <person name="Johannesson H."/>
        </authorList>
    </citation>
    <scope>NUCLEOTIDE SEQUENCE</scope>
    <source>
        <strain evidence="3">FGSC 1904</strain>
    </source>
</reference>
<evidence type="ECO:0008006" key="5">
    <source>
        <dbReference type="Google" id="ProtNLM"/>
    </source>
</evidence>
<dbReference type="AlphaFoldDB" id="A0AAE0P1J8"/>
<dbReference type="EMBL" id="JAUTDP010000013">
    <property type="protein sequence ID" value="KAK3391335.1"/>
    <property type="molecule type" value="Genomic_DNA"/>
</dbReference>
<keyword evidence="2" id="KW-0732">Signal</keyword>
<dbReference type="Proteomes" id="UP001281003">
    <property type="component" value="Unassembled WGS sequence"/>
</dbReference>